<evidence type="ECO:0000256" key="4">
    <source>
        <dbReference type="ARBA" id="ARBA00010561"/>
    </source>
</evidence>
<dbReference type="UniPathway" id="UPA00148">
    <property type="reaction ID" value="UER00238"/>
</dbReference>
<evidence type="ECO:0000256" key="12">
    <source>
        <dbReference type="ARBA" id="ARBA00022989"/>
    </source>
</evidence>
<organism evidence="20 21">
    <name type="scientific">Mesobacillus foraminis</name>
    <dbReference type="NCBI Taxonomy" id="279826"/>
    <lineage>
        <taxon>Bacteria</taxon>
        <taxon>Bacillati</taxon>
        <taxon>Bacillota</taxon>
        <taxon>Bacilli</taxon>
        <taxon>Bacillales</taxon>
        <taxon>Bacillaceae</taxon>
        <taxon>Mesobacillus</taxon>
    </lineage>
</organism>
<feature type="transmembrane region" description="Helical" evidence="19">
    <location>
        <begin position="61"/>
        <end position="83"/>
    </location>
</feature>
<feature type="transmembrane region" description="Helical" evidence="19">
    <location>
        <begin position="142"/>
        <end position="163"/>
    </location>
</feature>
<keyword evidence="12 19" id="KW-1133">Transmembrane helix</keyword>
<dbReference type="EC" id="2.7.8.26" evidence="5 19"/>
<evidence type="ECO:0000313" key="20">
    <source>
        <dbReference type="EMBL" id="TCN22328.1"/>
    </source>
</evidence>
<dbReference type="InterPro" id="IPR003805">
    <property type="entry name" value="CobS"/>
</dbReference>
<feature type="transmembrane region" description="Helical" evidence="19">
    <location>
        <begin position="184"/>
        <end position="201"/>
    </location>
</feature>
<evidence type="ECO:0000256" key="11">
    <source>
        <dbReference type="ARBA" id="ARBA00022842"/>
    </source>
</evidence>
<feature type="transmembrane region" description="Helical" evidence="19">
    <location>
        <begin position="207"/>
        <end position="223"/>
    </location>
</feature>
<dbReference type="AlphaFoldDB" id="A0A4R2B6J3"/>
<feature type="transmembrane region" description="Helical" evidence="19">
    <location>
        <begin position="111"/>
        <end position="130"/>
    </location>
</feature>
<feature type="transmembrane region" description="Helical" evidence="19">
    <location>
        <begin position="244"/>
        <end position="261"/>
    </location>
</feature>
<dbReference type="GO" id="GO:0009236">
    <property type="term" value="P:cobalamin biosynthetic process"/>
    <property type="evidence" value="ECO:0007669"/>
    <property type="project" value="UniProtKB-UniRule"/>
</dbReference>
<evidence type="ECO:0000256" key="8">
    <source>
        <dbReference type="ARBA" id="ARBA00022573"/>
    </source>
</evidence>
<accession>A0A4R2B6J3</accession>
<keyword evidence="9 19" id="KW-0808">Transferase</keyword>
<keyword evidence="13 19" id="KW-0472">Membrane</keyword>
<comment type="similarity">
    <text evidence="4 19">Belongs to the CobS family.</text>
</comment>
<protein>
    <recommendedName>
        <fullName evidence="6 19">Adenosylcobinamide-GDP ribazoletransferase</fullName>
        <ecNumber evidence="5 19">2.7.8.26</ecNumber>
    </recommendedName>
    <alternativeName>
        <fullName evidence="16 19">Cobalamin synthase</fullName>
    </alternativeName>
    <alternativeName>
        <fullName evidence="15 19">Cobalamin-5'-phosphate synthase</fullName>
    </alternativeName>
</protein>
<dbReference type="Pfam" id="PF02654">
    <property type="entry name" value="CobS"/>
    <property type="match status" value="1"/>
</dbReference>
<evidence type="ECO:0000256" key="9">
    <source>
        <dbReference type="ARBA" id="ARBA00022679"/>
    </source>
</evidence>
<gene>
    <name evidence="19" type="primary">cobS</name>
    <name evidence="20" type="ORF">EV146_111168</name>
</gene>
<dbReference type="GO" id="GO:0005886">
    <property type="term" value="C:plasma membrane"/>
    <property type="evidence" value="ECO:0007669"/>
    <property type="project" value="UniProtKB-SubCell"/>
</dbReference>
<reference evidence="20 21" key="1">
    <citation type="journal article" date="2015" name="Stand. Genomic Sci.">
        <title>Genomic Encyclopedia of Bacterial and Archaeal Type Strains, Phase III: the genomes of soil and plant-associated and newly described type strains.</title>
        <authorList>
            <person name="Whitman W.B."/>
            <person name="Woyke T."/>
            <person name="Klenk H.P."/>
            <person name="Zhou Y."/>
            <person name="Lilburn T.G."/>
            <person name="Beck B.J."/>
            <person name="De Vos P."/>
            <person name="Vandamme P."/>
            <person name="Eisen J.A."/>
            <person name="Garrity G."/>
            <person name="Hugenholtz P."/>
            <person name="Kyrpides N.C."/>
        </authorList>
    </citation>
    <scope>NUCLEOTIDE SEQUENCE [LARGE SCALE GENOMIC DNA]</scope>
    <source>
        <strain evidence="20 21">CV53</strain>
    </source>
</reference>
<sequence length="262" mass="29375">MKWLKGLLINIQFFTAIPVNAALPMDQEHLEKAVKTFPVLGLIQGGLYIFLYYAVLQWTPFSALTAAFVLWLAGILITGGIHLDGWMDASDAFFSYRDREKRLEIMNDPRVGAFGVLSVLVLLSARFFFIYEITQQVEPWSYFLAGLIPFFSKTVMGVLLLKVPGAKKEGLGALFQNAANDRTLLMYPVYILIVLSAGIAFHQAWMGVILFAVVSALMLPVFKRKIIGWFGGMTGDLLGASTEGTELVLWMILWLFHYFAMV</sequence>
<keyword evidence="7 19" id="KW-1003">Cell membrane</keyword>
<comment type="catalytic activity">
    <reaction evidence="18 19">
        <text>alpha-ribazole 5'-phosphate + adenosylcob(III)inamide-GDP = adenosylcob(III)alamin 5'-phosphate + GMP + H(+)</text>
        <dbReference type="Rhea" id="RHEA:23560"/>
        <dbReference type="ChEBI" id="CHEBI:15378"/>
        <dbReference type="ChEBI" id="CHEBI:57918"/>
        <dbReference type="ChEBI" id="CHEBI:58115"/>
        <dbReference type="ChEBI" id="CHEBI:60487"/>
        <dbReference type="ChEBI" id="CHEBI:60493"/>
        <dbReference type="EC" id="2.7.8.26"/>
    </reaction>
</comment>
<feature type="transmembrane region" description="Helical" evidence="19">
    <location>
        <begin position="37"/>
        <end position="55"/>
    </location>
</feature>
<comment type="pathway">
    <text evidence="3 19">Cofactor biosynthesis; adenosylcobalamin biosynthesis; adenosylcobalamin from cob(II)yrinate a,c-diamide: step 7/7.</text>
</comment>
<proteinExistence type="inferred from homology"/>
<keyword evidence="8 19" id="KW-0169">Cobalamin biosynthesis</keyword>
<dbReference type="HAMAP" id="MF_00719">
    <property type="entry name" value="CobS"/>
    <property type="match status" value="1"/>
</dbReference>
<evidence type="ECO:0000256" key="14">
    <source>
        <dbReference type="ARBA" id="ARBA00025228"/>
    </source>
</evidence>
<dbReference type="GO" id="GO:0008818">
    <property type="term" value="F:cobalamin 5'-phosphate synthase activity"/>
    <property type="evidence" value="ECO:0007669"/>
    <property type="project" value="UniProtKB-UniRule"/>
</dbReference>
<dbReference type="RefSeq" id="WP_132010145.1">
    <property type="nucleotide sequence ID" value="NZ_JABUHM010000013.1"/>
</dbReference>
<name>A0A4R2B6J3_9BACI</name>
<evidence type="ECO:0000256" key="15">
    <source>
        <dbReference type="ARBA" id="ARBA00032605"/>
    </source>
</evidence>
<evidence type="ECO:0000256" key="2">
    <source>
        <dbReference type="ARBA" id="ARBA00004651"/>
    </source>
</evidence>
<keyword evidence="11 19" id="KW-0460">Magnesium</keyword>
<evidence type="ECO:0000256" key="1">
    <source>
        <dbReference type="ARBA" id="ARBA00001946"/>
    </source>
</evidence>
<comment type="catalytic activity">
    <reaction evidence="17 19">
        <text>alpha-ribazole + adenosylcob(III)inamide-GDP = adenosylcob(III)alamin + GMP + H(+)</text>
        <dbReference type="Rhea" id="RHEA:16049"/>
        <dbReference type="ChEBI" id="CHEBI:10329"/>
        <dbReference type="ChEBI" id="CHEBI:15378"/>
        <dbReference type="ChEBI" id="CHEBI:18408"/>
        <dbReference type="ChEBI" id="CHEBI:58115"/>
        <dbReference type="ChEBI" id="CHEBI:60487"/>
        <dbReference type="EC" id="2.7.8.26"/>
    </reaction>
</comment>
<comment type="cofactor">
    <cofactor evidence="1 19">
        <name>Mg(2+)</name>
        <dbReference type="ChEBI" id="CHEBI:18420"/>
    </cofactor>
</comment>
<keyword evidence="10 19" id="KW-0812">Transmembrane</keyword>
<evidence type="ECO:0000256" key="6">
    <source>
        <dbReference type="ARBA" id="ARBA00015850"/>
    </source>
</evidence>
<evidence type="ECO:0000256" key="13">
    <source>
        <dbReference type="ARBA" id="ARBA00023136"/>
    </source>
</evidence>
<evidence type="ECO:0000256" key="16">
    <source>
        <dbReference type="ARBA" id="ARBA00032853"/>
    </source>
</evidence>
<dbReference type="PANTHER" id="PTHR34148:SF1">
    <property type="entry name" value="ADENOSYLCOBINAMIDE-GDP RIBAZOLETRANSFERASE"/>
    <property type="match status" value="1"/>
</dbReference>
<evidence type="ECO:0000256" key="19">
    <source>
        <dbReference type="HAMAP-Rule" id="MF_00719"/>
    </source>
</evidence>
<dbReference type="GO" id="GO:0051073">
    <property type="term" value="F:adenosylcobinamide-GDP ribazoletransferase activity"/>
    <property type="evidence" value="ECO:0007669"/>
    <property type="project" value="UniProtKB-UniRule"/>
</dbReference>
<comment type="caution">
    <text evidence="20">The sequence shown here is derived from an EMBL/GenBank/DDBJ whole genome shotgun (WGS) entry which is preliminary data.</text>
</comment>
<dbReference type="EMBL" id="SLVV01000011">
    <property type="protein sequence ID" value="TCN22328.1"/>
    <property type="molecule type" value="Genomic_DNA"/>
</dbReference>
<comment type="subcellular location">
    <subcellularLocation>
        <location evidence="2 19">Cell membrane</location>
        <topology evidence="2 19">Multi-pass membrane protein</topology>
    </subcellularLocation>
</comment>
<dbReference type="NCBIfam" id="TIGR00317">
    <property type="entry name" value="cobS"/>
    <property type="match status" value="1"/>
</dbReference>
<comment type="function">
    <text evidence="14 19">Joins adenosylcobinamide-GDP and alpha-ribazole to generate adenosylcobalamin (Ado-cobalamin). Also synthesizes adenosylcobalamin 5'-phosphate from adenosylcobinamide-GDP and alpha-ribazole 5'-phosphate.</text>
</comment>
<evidence type="ECO:0000256" key="7">
    <source>
        <dbReference type="ARBA" id="ARBA00022475"/>
    </source>
</evidence>
<dbReference type="Proteomes" id="UP000295689">
    <property type="component" value="Unassembled WGS sequence"/>
</dbReference>
<evidence type="ECO:0000256" key="18">
    <source>
        <dbReference type="ARBA" id="ARBA00049504"/>
    </source>
</evidence>
<dbReference type="PANTHER" id="PTHR34148">
    <property type="entry name" value="ADENOSYLCOBINAMIDE-GDP RIBAZOLETRANSFERASE"/>
    <property type="match status" value="1"/>
</dbReference>
<evidence type="ECO:0000256" key="10">
    <source>
        <dbReference type="ARBA" id="ARBA00022692"/>
    </source>
</evidence>
<keyword evidence="21" id="KW-1185">Reference proteome</keyword>
<evidence type="ECO:0000256" key="17">
    <source>
        <dbReference type="ARBA" id="ARBA00048623"/>
    </source>
</evidence>
<feature type="transmembrane region" description="Helical" evidence="19">
    <location>
        <begin position="6"/>
        <end position="25"/>
    </location>
</feature>
<evidence type="ECO:0000313" key="21">
    <source>
        <dbReference type="Proteomes" id="UP000295689"/>
    </source>
</evidence>
<evidence type="ECO:0000256" key="3">
    <source>
        <dbReference type="ARBA" id="ARBA00004663"/>
    </source>
</evidence>
<evidence type="ECO:0000256" key="5">
    <source>
        <dbReference type="ARBA" id="ARBA00013200"/>
    </source>
</evidence>